<dbReference type="STRING" id="1006000.GKAS_01977"/>
<dbReference type="PANTHER" id="PTHR30537:SF5">
    <property type="entry name" value="HTH-TYPE TRANSCRIPTIONAL ACTIVATOR TTDR-RELATED"/>
    <property type="match status" value="1"/>
</dbReference>
<keyword evidence="7" id="KW-1185">Reference proteome</keyword>
<dbReference type="CDD" id="cd08422">
    <property type="entry name" value="PBP2_CrgA_like"/>
    <property type="match status" value="1"/>
</dbReference>
<dbReference type="InterPro" id="IPR000847">
    <property type="entry name" value="LysR_HTH_N"/>
</dbReference>
<organism evidence="6 7">
    <name type="scientific">Kluyvera genomosp. 2</name>
    <dbReference type="NCBI Taxonomy" id="2774054"/>
    <lineage>
        <taxon>Bacteria</taxon>
        <taxon>Pseudomonadati</taxon>
        <taxon>Pseudomonadota</taxon>
        <taxon>Gammaproteobacteria</taxon>
        <taxon>Enterobacterales</taxon>
        <taxon>Enterobacteriaceae</taxon>
        <taxon>Kluyvera</taxon>
    </lineage>
</organism>
<dbReference type="PANTHER" id="PTHR30537">
    <property type="entry name" value="HTH-TYPE TRANSCRIPTIONAL REGULATOR"/>
    <property type="match status" value="1"/>
</dbReference>
<dbReference type="EMBL" id="PYHO01000003">
    <property type="protein sequence ID" value="PSR47844.1"/>
    <property type="molecule type" value="Genomic_DNA"/>
</dbReference>
<evidence type="ECO:0000313" key="7">
    <source>
        <dbReference type="Proteomes" id="UP000240892"/>
    </source>
</evidence>
<keyword evidence="4" id="KW-0804">Transcription</keyword>
<dbReference type="PROSITE" id="PS50931">
    <property type="entry name" value="HTH_LYSR"/>
    <property type="match status" value="1"/>
</dbReference>
<protein>
    <submittedName>
        <fullName evidence="6">LysR family transcriptional regulator</fullName>
    </submittedName>
</protein>
<comment type="caution">
    <text evidence="6">The sequence shown here is derived from an EMBL/GenBank/DDBJ whole genome shotgun (WGS) entry which is preliminary data.</text>
</comment>
<dbReference type="SUPFAM" id="SSF53850">
    <property type="entry name" value="Periplasmic binding protein-like II"/>
    <property type="match status" value="1"/>
</dbReference>
<dbReference type="Pfam" id="PF03466">
    <property type="entry name" value="LysR_substrate"/>
    <property type="match status" value="1"/>
</dbReference>
<sequence>MLKHVQDMALFALQVKNGSFTKTAAELGMTKSRISQRISALEEYLNLRLLNRTTRKISLTADGERYLAYCHEVVDASIRGDKTVQALQKRTGGKLKIIAPPGFMASILPAVHHQFLQTHSDIELQLITADSFYGSVGGEFDVAYRIGKPSDDTCIGRHLGTFSRFIVCTPAYLAQRDISRPEALQRGDLITHRTWKSISLFRNDESYELIMPLRHTSDNLTYILQQALQGTGIAILPEYIIKPYLQSGQLVTLLPQWAVQKIDLWMIYQSKTHNPAVLRDYINFITQYDVIHNVI</sequence>
<reference evidence="6 7" key="1">
    <citation type="submission" date="2018-03" db="EMBL/GenBank/DDBJ databases">
        <title>First report of an OXA-48+CTX-M-M-producing Kluyvera ascorbata clone recovered from patients admitted in a University Hospital in Madrid, Spain.</title>
        <authorList>
            <person name="Hernandez-Garcia M."/>
            <person name="Leon-Sampedro R."/>
            <person name="Perez-Viso B."/>
            <person name="Morosini M.I."/>
            <person name="Lopez-Fresnena N."/>
            <person name="Coque T.M."/>
            <person name="Bonten M."/>
            <person name="Malhotra-Kumar S."/>
            <person name="Ruiz-Garbajosa P."/>
            <person name="Canton R."/>
        </authorList>
    </citation>
    <scope>NUCLEOTIDE SEQUENCE [LARGE SCALE GENOMIC DNA]</scope>
    <source>
        <strain evidence="6 7">KA2</strain>
    </source>
</reference>
<feature type="domain" description="HTH lysR-type" evidence="5">
    <location>
        <begin position="15"/>
        <end position="60"/>
    </location>
</feature>
<comment type="similarity">
    <text evidence="1">Belongs to the LysR transcriptional regulatory family.</text>
</comment>
<accession>A0A2T2Y5N5</accession>
<dbReference type="Proteomes" id="UP000240892">
    <property type="component" value="Unassembled WGS sequence"/>
</dbReference>
<dbReference type="InterPro" id="IPR058163">
    <property type="entry name" value="LysR-type_TF_proteobact-type"/>
</dbReference>
<evidence type="ECO:0000256" key="2">
    <source>
        <dbReference type="ARBA" id="ARBA00023015"/>
    </source>
</evidence>
<keyword evidence="2" id="KW-0805">Transcription regulation</keyword>
<evidence type="ECO:0000259" key="5">
    <source>
        <dbReference type="PROSITE" id="PS50931"/>
    </source>
</evidence>
<evidence type="ECO:0000313" key="6">
    <source>
        <dbReference type="EMBL" id="PSR47844.1"/>
    </source>
</evidence>
<dbReference type="InterPro" id="IPR005119">
    <property type="entry name" value="LysR_subst-bd"/>
</dbReference>
<dbReference type="GO" id="GO:0006351">
    <property type="term" value="P:DNA-templated transcription"/>
    <property type="evidence" value="ECO:0007669"/>
    <property type="project" value="TreeGrafter"/>
</dbReference>
<proteinExistence type="inferred from homology"/>
<dbReference type="RefSeq" id="WP_106925047.1">
    <property type="nucleotide sequence ID" value="NZ_CABMMU010000003.1"/>
</dbReference>
<keyword evidence="3" id="KW-0238">DNA-binding</keyword>
<gene>
    <name evidence="6" type="ORF">C8256_05875</name>
</gene>
<name>A0A2T2Y5N5_9ENTR</name>
<dbReference type="GO" id="GO:0003700">
    <property type="term" value="F:DNA-binding transcription factor activity"/>
    <property type="evidence" value="ECO:0007669"/>
    <property type="project" value="InterPro"/>
</dbReference>
<dbReference type="Gene3D" id="3.40.190.290">
    <property type="match status" value="1"/>
</dbReference>
<dbReference type="AlphaFoldDB" id="A0A2T2Y5N5"/>
<dbReference type="FunFam" id="1.10.10.10:FF:000001">
    <property type="entry name" value="LysR family transcriptional regulator"/>
    <property type="match status" value="1"/>
</dbReference>
<dbReference type="InterPro" id="IPR036388">
    <property type="entry name" value="WH-like_DNA-bd_sf"/>
</dbReference>
<evidence type="ECO:0000256" key="4">
    <source>
        <dbReference type="ARBA" id="ARBA00023163"/>
    </source>
</evidence>
<dbReference type="InterPro" id="IPR036390">
    <property type="entry name" value="WH_DNA-bd_sf"/>
</dbReference>
<dbReference type="Pfam" id="PF00126">
    <property type="entry name" value="HTH_1"/>
    <property type="match status" value="1"/>
</dbReference>
<evidence type="ECO:0000256" key="3">
    <source>
        <dbReference type="ARBA" id="ARBA00023125"/>
    </source>
</evidence>
<dbReference type="GO" id="GO:0043565">
    <property type="term" value="F:sequence-specific DNA binding"/>
    <property type="evidence" value="ECO:0007669"/>
    <property type="project" value="TreeGrafter"/>
</dbReference>
<evidence type="ECO:0000256" key="1">
    <source>
        <dbReference type="ARBA" id="ARBA00009437"/>
    </source>
</evidence>
<dbReference type="Gene3D" id="1.10.10.10">
    <property type="entry name" value="Winged helix-like DNA-binding domain superfamily/Winged helix DNA-binding domain"/>
    <property type="match status" value="1"/>
</dbReference>
<dbReference type="SUPFAM" id="SSF46785">
    <property type="entry name" value="Winged helix' DNA-binding domain"/>
    <property type="match status" value="1"/>
</dbReference>